<dbReference type="InParanoid" id="A0A090MD56"/>
<reference evidence="8 9" key="2">
    <citation type="journal article" date="2014" name="BMC Genomics">
        <title>An improved genome of the model marine alga Ostreococcus tauri unfolds by assessing Illumina de novo assemblies.</title>
        <authorList>
            <person name="Blanc-Mathieu R."/>
            <person name="Verhelst B."/>
            <person name="Derelle E."/>
            <person name="Rombauts S."/>
            <person name="Bouget F.Y."/>
            <person name="Carre I."/>
            <person name="Chateau A."/>
            <person name="Eyre-Walker A."/>
            <person name="Grimsley N."/>
            <person name="Moreau H."/>
            <person name="Piegu B."/>
            <person name="Rivals E."/>
            <person name="Schackwitz W."/>
            <person name="Van de Peer Y."/>
            <person name="Piganeau G."/>
        </authorList>
    </citation>
    <scope>NUCLEOTIDE SEQUENCE [LARGE SCALE GENOMIC DNA]</scope>
    <source>
        <strain evidence="9">OTTH 0595 / CCAP 157/2 / RCC745</strain>
    </source>
</reference>
<keyword evidence="9" id="KW-1185">Reference proteome</keyword>
<organism evidence="8 9">
    <name type="scientific">Ostreococcus tauri</name>
    <name type="common">Marine green alga</name>
    <dbReference type="NCBI Taxonomy" id="70448"/>
    <lineage>
        <taxon>Eukaryota</taxon>
        <taxon>Viridiplantae</taxon>
        <taxon>Chlorophyta</taxon>
        <taxon>Mamiellophyceae</taxon>
        <taxon>Mamiellales</taxon>
        <taxon>Bathycoccaceae</taxon>
        <taxon>Ostreococcus</taxon>
    </lineage>
</organism>
<dbReference type="GO" id="GO:0003700">
    <property type="term" value="F:DNA-binding transcription factor activity"/>
    <property type="evidence" value="ECO:0007669"/>
    <property type="project" value="InterPro"/>
</dbReference>
<keyword evidence="4" id="KW-0804">Transcription</keyword>
<dbReference type="GO" id="GO:0005634">
    <property type="term" value="C:nucleus"/>
    <property type="evidence" value="ECO:0007669"/>
    <property type="project" value="UniProtKB-SubCell"/>
</dbReference>
<sequence>MDTDDDVRSRINAVNASDDSTALDLHWMLDTTNTDALLAKHAYTDFSDLFSLPISAAAGARRLERPKKVAVVEKRNVRSTSSMRGVTHHCRTGKYEAHIWESGKQVYLGGFDSEEQAALAYDVIAVKCRGIKAQTNFDMRNYAQELANLDGIEKDDLVLSLRRQSKGHAKGSSKFRGVTKHAKGKFEARIGQMVGKKYRYLGLFDTESEAAVAYDIACVREKGLQAVTNFDISEYSDVLAQHYNGGTTSSKRKRHYSASATPVESKICEKNFRDELAGTHIDISSRALKPGRAIERDPSDKAVDLVRHFFDTESKHHANTAIECRPDSELEDREHADDAIEELQALVSQAQTALRDSKARLREARAQRKS</sequence>
<comment type="subcellular location">
    <subcellularLocation>
        <location evidence="1">Nucleus</location>
    </subcellularLocation>
</comment>
<evidence type="ECO:0000256" key="3">
    <source>
        <dbReference type="ARBA" id="ARBA00023125"/>
    </source>
</evidence>
<proteinExistence type="predicted"/>
<keyword evidence="5" id="KW-0539">Nucleus</keyword>
<evidence type="ECO:0000256" key="4">
    <source>
        <dbReference type="ARBA" id="ARBA00023163"/>
    </source>
</evidence>
<comment type="caution">
    <text evidence="8">The sequence shown here is derived from an EMBL/GenBank/DDBJ whole genome shotgun (WGS) entry which is preliminary data.</text>
</comment>
<dbReference type="PROSITE" id="PS51032">
    <property type="entry name" value="AP2_ERF"/>
    <property type="match status" value="2"/>
</dbReference>
<evidence type="ECO:0000256" key="2">
    <source>
        <dbReference type="ARBA" id="ARBA00023015"/>
    </source>
</evidence>
<dbReference type="GeneID" id="9837340"/>
<evidence type="ECO:0000259" key="7">
    <source>
        <dbReference type="PROSITE" id="PS51032"/>
    </source>
</evidence>
<gene>
    <name evidence="8" type="ORF">OT_ostta08g04170</name>
</gene>
<evidence type="ECO:0000256" key="6">
    <source>
        <dbReference type="SAM" id="Coils"/>
    </source>
</evidence>
<dbReference type="KEGG" id="ota:OT_ostta08g04170"/>
<dbReference type="GO" id="GO:0003677">
    <property type="term" value="F:DNA binding"/>
    <property type="evidence" value="ECO:0007669"/>
    <property type="project" value="UniProtKB-KW"/>
</dbReference>
<dbReference type="CDD" id="cd00018">
    <property type="entry name" value="AP2"/>
    <property type="match status" value="2"/>
</dbReference>
<name>A0A090MD56_OSTTA</name>
<feature type="coiled-coil region" evidence="6">
    <location>
        <begin position="333"/>
        <end position="367"/>
    </location>
</feature>
<dbReference type="AlphaFoldDB" id="A0A090MD56"/>
<dbReference type="Proteomes" id="UP000009170">
    <property type="component" value="Unassembled WGS sequence"/>
</dbReference>
<feature type="domain" description="AP2/ERF" evidence="7">
    <location>
        <begin position="174"/>
        <end position="231"/>
    </location>
</feature>
<protein>
    <submittedName>
        <fullName evidence="8">DNA-binding domain</fullName>
    </submittedName>
</protein>
<dbReference type="InterPro" id="IPR001471">
    <property type="entry name" value="AP2/ERF_dom"/>
</dbReference>
<dbReference type="PANTHER" id="PTHR32467">
    <property type="entry name" value="AP2-LIKE ETHYLENE-RESPONSIVE TRANSCRIPTION FACTOR"/>
    <property type="match status" value="1"/>
</dbReference>
<dbReference type="InterPro" id="IPR016177">
    <property type="entry name" value="DNA-bd_dom_sf"/>
</dbReference>
<keyword evidence="3 8" id="KW-0238">DNA-binding</keyword>
<dbReference type="SMART" id="SM00380">
    <property type="entry name" value="AP2"/>
    <property type="match status" value="2"/>
</dbReference>
<feature type="domain" description="AP2/ERF" evidence="7">
    <location>
        <begin position="82"/>
        <end position="138"/>
    </location>
</feature>
<evidence type="ECO:0000256" key="5">
    <source>
        <dbReference type="ARBA" id="ARBA00023242"/>
    </source>
</evidence>
<dbReference type="SUPFAM" id="SSF54171">
    <property type="entry name" value="DNA-binding domain"/>
    <property type="match status" value="2"/>
</dbReference>
<dbReference type="Gene3D" id="3.30.730.10">
    <property type="entry name" value="AP2/ERF domain"/>
    <property type="match status" value="2"/>
</dbReference>
<dbReference type="STRING" id="70448.A0A090MD56"/>
<dbReference type="FunCoup" id="A0A090MD56">
    <property type="interactions" value="96"/>
</dbReference>
<dbReference type="RefSeq" id="XP_022841072.1">
    <property type="nucleotide sequence ID" value="XM_022983681.1"/>
</dbReference>
<evidence type="ECO:0000313" key="8">
    <source>
        <dbReference type="EMBL" id="CEG01630.1"/>
    </source>
</evidence>
<keyword evidence="2" id="KW-0805">Transcription regulation</keyword>
<accession>A0A090MD56</accession>
<keyword evidence="6" id="KW-0175">Coiled coil</keyword>
<dbReference type="EMBL" id="CAID01000008">
    <property type="protein sequence ID" value="CEG01630.1"/>
    <property type="molecule type" value="Genomic_DNA"/>
</dbReference>
<dbReference type="PANTHER" id="PTHR32467:SF90">
    <property type="entry name" value="AP2-LIKE ETHYLENE-RESPONSIVE TRANSCRIPTION FACTOR AIL1"/>
    <property type="match status" value="1"/>
</dbReference>
<evidence type="ECO:0000313" key="9">
    <source>
        <dbReference type="Proteomes" id="UP000009170"/>
    </source>
</evidence>
<dbReference type="InterPro" id="IPR036955">
    <property type="entry name" value="AP2/ERF_dom_sf"/>
</dbReference>
<reference evidence="9" key="1">
    <citation type="journal article" date="2006" name="Proc. Natl. Acad. Sci. U.S.A.">
        <title>Genome analysis of the smallest free-living eukaryote Ostreococcus tauri unveils many unique features.</title>
        <authorList>
            <person name="Derelle E."/>
            <person name="Ferraz C."/>
            <person name="Rombauts S."/>
            <person name="Rouze P."/>
            <person name="Worden A.Z."/>
            <person name="Robbens S."/>
            <person name="Partensky F."/>
            <person name="Degroeve S."/>
            <person name="Echeynie S."/>
            <person name="Cooke R."/>
            <person name="Saeys Y."/>
            <person name="Wuyts J."/>
            <person name="Jabbari K."/>
            <person name="Bowler C."/>
            <person name="Panaud O."/>
            <person name="Piegu B."/>
            <person name="Ball S.G."/>
            <person name="Ral J.-P."/>
            <person name="Bouget F.-Y."/>
            <person name="Piganeau G."/>
            <person name="De Baets B."/>
            <person name="Picard A."/>
            <person name="Delseny M."/>
            <person name="Demaille J."/>
            <person name="Van de Peer Y."/>
            <person name="Moreau H."/>
        </authorList>
    </citation>
    <scope>NUCLEOTIDE SEQUENCE [LARGE SCALE GENOMIC DNA]</scope>
    <source>
        <strain evidence="9">OTTH 0595 / CCAP 157/2 / RCC745</strain>
    </source>
</reference>
<dbReference type="OrthoDB" id="207175at2759"/>
<evidence type="ECO:0000256" key="1">
    <source>
        <dbReference type="ARBA" id="ARBA00004123"/>
    </source>
</evidence>